<keyword evidence="4 9" id="KW-0489">Methyltransferase</keyword>
<feature type="domain" description="Methylguanine DNA methyltransferase ribonuclease-like" evidence="11">
    <location>
        <begin position="5"/>
        <end position="76"/>
    </location>
</feature>
<keyword evidence="6 9" id="KW-0227">DNA damage</keyword>
<dbReference type="HAMAP" id="MF_00772">
    <property type="entry name" value="OGT"/>
    <property type="match status" value="1"/>
</dbReference>
<feature type="active site" description="Nucleophile; methyl group acceptor" evidence="9">
    <location>
        <position position="130"/>
    </location>
</feature>
<dbReference type="RefSeq" id="WP_035421801.1">
    <property type="nucleotide sequence ID" value="NZ_AYZI01000006.1"/>
</dbReference>
<evidence type="ECO:0000259" key="11">
    <source>
        <dbReference type="Pfam" id="PF02870"/>
    </source>
</evidence>
<dbReference type="Gene3D" id="3.30.160.70">
    <property type="entry name" value="Methylated DNA-protein cysteine methyltransferase domain"/>
    <property type="match status" value="1"/>
</dbReference>
<evidence type="ECO:0000256" key="3">
    <source>
        <dbReference type="ARBA" id="ARBA00022490"/>
    </source>
</evidence>
<name>A0A0R2CI17_9LACO</name>
<comment type="miscellaneous">
    <text evidence="9">This enzyme catalyzes only one turnover and therefore is not strictly catalytic. According to one definition, an enzyme is a biocatalyst that acts repeatedly and over many reaction cycles.</text>
</comment>
<evidence type="ECO:0000256" key="5">
    <source>
        <dbReference type="ARBA" id="ARBA00022679"/>
    </source>
</evidence>
<evidence type="ECO:0000256" key="6">
    <source>
        <dbReference type="ARBA" id="ARBA00022763"/>
    </source>
</evidence>
<feature type="domain" description="Methylated-DNA-[protein]-cysteine S-methyltransferase DNA binding" evidence="10">
    <location>
        <begin position="80"/>
        <end position="158"/>
    </location>
</feature>
<dbReference type="PROSITE" id="PS00374">
    <property type="entry name" value="MGMT"/>
    <property type="match status" value="1"/>
</dbReference>
<comment type="catalytic activity">
    <reaction evidence="8 9">
        <text>a 6-O-methyl-2'-deoxyguanosine in DNA + L-cysteinyl-[protein] = S-methyl-L-cysteinyl-[protein] + a 2'-deoxyguanosine in DNA</text>
        <dbReference type="Rhea" id="RHEA:24000"/>
        <dbReference type="Rhea" id="RHEA-COMP:10131"/>
        <dbReference type="Rhea" id="RHEA-COMP:10132"/>
        <dbReference type="Rhea" id="RHEA-COMP:11367"/>
        <dbReference type="Rhea" id="RHEA-COMP:11368"/>
        <dbReference type="ChEBI" id="CHEBI:29950"/>
        <dbReference type="ChEBI" id="CHEBI:82612"/>
        <dbReference type="ChEBI" id="CHEBI:85445"/>
        <dbReference type="ChEBI" id="CHEBI:85448"/>
        <dbReference type="EC" id="2.1.1.63"/>
    </reaction>
</comment>
<comment type="function">
    <text evidence="9">Involved in the cellular defense against the biological effects of O6-methylguanine (O6-MeG) and O4-methylthymine (O4-MeT) in DNA. Repairs the methylated nucleobase in DNA by stoichiometrically transferring the methyl group to a cysteine residue in the enzyme. This is a suicide reaction: the enzyme is irreversibly inactivated.</text>
</comment>
<dbReference type="AlphaFoldDB" id="A0A0R2CI17"/>
<keyword evidence="7 9" id="KW-0234">DNA repair</keyword>
<evidence type="ECO:0000256" key="9">
    <source>
        <dbReference type="HAMAP-Rule" id="MF_00772"/>
    </source>
</evidence>
<dbReference type="InterPro" id="IPR023546">
    <property type="entry name" value="MGMT"/>
</dbReference>
<dbReference type="PANTHER" id="PTHR10815:SF5">
    <property type="entry name" value="METHYLATED-DNA--PROTEIN-CYSTEINE METHYLTRANSFERASE"/>
    <property type="match status" value="1"/>
</dbReference>
<dbReference type="FunFam" id="1.10.10.10:FF:000214">
    <property type="entry name" value="Methylated-DNA--protein-cysteine methyltransferase"/>
    <property type="match status" value="1"/>
</dbReference>
<accession>A0A0R2CI17</accession>
<dbReference type="PANTHER" id="PTHR10815">
    <property type="entry name" value="METHYLATED-DNA--PROTEIN-CYSTEINE METHYLTRANSFERASE"/>
    <property type="match status" value="1"/>
</dbReference>
<dbReference type="Proteomes" id="UP000051586">
    <property type="component" value="Unassembled WGS sequence"/>
</dbReference>
<evidence type="ECO:0000256" key="7">
    <source>
        <dbReference type="ARBA" id="ARBA00023204"/>
    </source>
</evidence>
<dbReference type="Pfam" id="PF02870">
    <property type="entry name" value="Methyltransf_1N"/>
    <property type="match status" value="1"/>
</dbReference>
<proteinExistence type="inferred from homology"/>
<dbReference type="EMBL" id="AYZI01000006">
    <property type="protein sequence ID" value="KRM91311.1"/>
    <property type="molecule type" value="Genomic_DNA"/>
</dbReference>
<evidence type="ECO:0000313" key="12">
    <source>
        <dbReference type="EMBL" id="KRM91311.1"/>
    </source>
</evidence>
<gene>
    <name evidence="12" type="ORF">FC87_GL001031</name>
</gene>
<evidence type="ECO:0000259" key="10">
    <source>
        <dbReference type="Pfam" id="PF01035"/>
    </source>
</evidence>
<reference evidence="12 13" key="1">
    <citation type="journal article" date="2015" name="Genome Announc.">
        <title>Expanding the biotechnology potential of lactobacilli through comparative genomics of 213 strains and associated genera.</title>
        <authorList>
            <person name="Sun Z."/>
            <person name="Harris H.M."/>
            <person name="McCann A."/>
            <person name="Guo C."/>
            <person name="Argimon S."/>
            <person name="Zhang W."/>
            <person name="Yang X."/>
            <person name="Jeffery I.B."/>
            <person name="Cooney J.C."/>
            <person name="Kagawa T.F."/>
            <person name="Liu W."/>
            <person name="Song Y."/>
            <person name="Salvetti E."/>
            <person name="Wrobel A."/>
            <person name="Rasinkangas P."/>
            <person name="Parkhill J."/>
            <person name="Rea M.C."/>
            <person name="O'Sullivan O."/>
            <person name="Ritari J."/>
            <person name="Douillard F.P."/>
            <person name="Paul Ross R."/>
            <person name="Yang R."/>
            <person name="Briner A.E."/>
            <person name="Felis G.E."/>
            <person name="de Vos W.M."/>
            <person name="Barrangou R."/>
            <person name="Klaenhammer T.R."/>
            <person name="Caufield P.W."/>
            <person name="Cui Y."/>
            <person name="Zhang H."/>
            <person name="O'Toole P.W."/>
        </authorList>
    </citation>
    <scope>NUCLEOTIDE SEQUENCE [LARGE SCALE GENOMIC DNA]</scope>
    <source>
        <strain evidence="12 13">DSM 22689</strain>
    </source>
</reference>
<comment type="similarity">
    <text evidence="2 9">Belongs to the MGMT family.</text>
</comment>
<dbReference type="InterPro" id="IPR001497">
    <property type="entry name" value="MethylDNA_cys_MeTrfase_AS"/>
</dbReference>
<organism evidence="12 13">
    <name type="scientific">Fructilactobacillus florum DSM 22689 = JCM 16035</name>
    <dbReference type="NCBI Taxonomy" id="1423745"/>
    <lineage>
        <taxon>Bacteria</taxon>
        <taxon>Bacillati</taxon>
        <taxon>Bacillota</taxon>
        <taxon>Bacilli</taxon>
        <taxon>Lactobacillales</taxon>
        <taxon>Lactobacillaceae</taxon>
        <taxon>Fructilactobacillus</taxon>
    </lineage>
</organism>
<comment type="caution">
    <text evidence="12">The sequence shown here is derived from an EMBL/GenBank/DDBJ whole genome shotgun (WGS) entry which is preliminary data.</text>
</comment>
<dbReference type="NCBIfam" id="TIGR00589">
    <property type="entry name" value="ogt"/>
    <property type="match status" value="1"/>
</dbReference>
<dbReference type="InterPro" id="IPR036388">
    <property type="entry name" value="WH-like_DNA-bd_sf"/>
</dbReference>
<evidence type="ECO:0000256" key="4">
    <source>
        <dbReference type="ARBA" id="ARBA00022603"/>
    </source>
</evidence>
<dbReference type="CDD" id="cd06445">
    <property type="entry name" value="ATase"/>
    <property type="match status" value="1"/>
</dbReference>
<evidence type="ECO:0000256" key="8">
    <source>
        <dbReference type="ARBA" id="ARBA00049348"/>
    </source>
</evidence>
<evidence type="ECO:0000313" key="13">
    <source>
        <dbReference type="Proteomes" id="UP000051586"/>
    </source>
</evidence>
<dbReference type="SUPFAM" id="SSF46767">
    <property type="entry name" value="Methylated DNA-protein cysteine methyltransferase, C-terminal domain"/>
    <property type="match status" value="1"/>
</dbReference>
<dbReference type="InterPro" id="IPR014048">
    <property type="entry name" value="MethylDNA_cys_MeTrfase_DNA-bd"/>
</dbReference>
<dbReference type="InterPro" id="IPR008332">
    <property type="entry name" value="MethylG_MeTrfase_N"/>
</dbReference>
<dbReference type="InterPro" id="IPR036631">
    <property type="entry name" value="MGMT_N_sf"/>
</dbReference>
<comment type="subcellular location">
    <subcellularLocation>
        <location evidence="9">Cytoplasm</location>
    </subcellularLocation>
</comment>
<comment type="catalytic activity">
    <reaction evidence="1 9">
        <text>a 4-O-methyl-thymidine in DNA + L-cysteinyl-[protein] = a thymidine in DNA + S-methyl-L-cysteinyl-[protein]</text>
        <dbReference type="Rhea" id="RHEA:53428"/>
        <dbReference type="Rhea" id="RHEA-COMP:10131"/>
        <dbReference type="Rhea" id="RHEA-COMP:10132"/>
        <dbReference type="Rhea" id="RHEA-COMP:13555"/>
        <dbReference type="Rhea" id="RHEA-COMP:13556"/>
        <dbReference type="ChEBI" id="CHEBI:29950"/>
        <dbReference type="ChEBI" id="CHEBI:82612"/>
        <dbReference type="ChEBI" id="CHEBI:137386"/>
        <dbReference type="ChEBI" id="CHEBI:137387"/>
        <dbReference type="EC" id="2.1.1.63"/>
    </reaction>
</comment>
<dbReference type="GO" id="GO:0032259">
    <property type="term" value="P:methylation"/>
    <property type="evidence" value="ECO:0007669"/>
    <property type="project" value="UniProtKB-KW"/>
</dbReference>
<protein>
    <recommendedName>
        <fullName evidence="9">Methylated-DNA--protein-cysteine methyltransferase</fullName>
        <ecNumber evidence="9">2.1.1.63</ecNumber>
    </recommendedName>
    <alternativeName>
        <fullName evidence="9">6-O-methylguanine-DNA methyltransferase</fullName>
        <shortName evidence="9">MGMT</shortName>
    </alternativeName>
    <alternativeName>
        <fullName evidence="9">O-6-methylguanine-DNA-alkyltransferase</fullName>
    </alternativeName>
</protein>
<keyword evidence="5 9" id="KW-0808">Transferase</keyword>
<dbReference type="GO" id="GO:0005737">
    <property type="term" value="C:cytoplasm"/>
    <property type="evidence" value="ECO:0007669"/>
    <property type="project" value="UniProtKB-SubCell"/>
</dbReference>
<keyword evidence="3 9" id="KW-0963">Cytoplasm</keyword>
<dbReference type="Gene3D" id="1.10.10.10">
    <property type="entry name" value="Winged helix-like DNA-binding domain superfamily/Winged helix DNA-binding domain"/>
    <property type="match status" value="1"/>
</dbReference>
<dbReference type="InterPro" id="IPR036217">
    <property type="entry name" value="MethylDNA_cys_MeTrfase_DNAb"/>
</dbReference>
<evidence type="ECO:0000256" key="1">
    <source>
        <dbReference type="ARBA" id="ARBA00001286"/>
    </source>
</evidence>
<dbReference type="GO" id="GO:0003908">
    <property type="term" value="F:methylated-DNA-[protein]-cysteine S-methyltransferase activity"/>
    <property type="evidence" value="ECO:0007669"/>
    <property type="project" value="UniProtKB-UniRule"/>
</dbReference>
<dbReference type="Pfam" id="PF01035">
    <property type="entry name" value="DNA_binding_1"/>
    <property type="match status" value="1"/>
</dbReference>
<dbReference type="PATRIC" id="fig|1423745.4.peg.1094"/>
<dbReference type="STRING" id="1423745.GCA_001311215_01211"/>
<dbReference type="GO" id="GO:0006307">
    <property type="term" value="P:DNA alkylation repair"/>
    <property type="evidence" value="ECO:0007669"/>
    <property type="project" value="UniProtKB-UniRule"/>
</dbReference>
<sequence length="165" mass="18200">MLAKSNYQSPIGEITILSSSNGLAGLWFVGQAHYGANFKLNQVPMRKTAVISLTAHWLDLYFTNQHPEAQIVPLDLTGTEFQQRVYRALLQIPSGKTCTYQQLARPINPAAVRAVANAVANNPISIIIPCHRILGKNGKLTGYAGGLTRKKLLLAHEQTDYKWTT</sequence>
<evidence type="ECO:0000256" key="2">
    <source>
        <dbReference type="ARBA" id="ARBA00008711"/>
    </source>
</evidence>
<dbReference type="EC" id="2.1.1.63" evidence="9"/>
<dbReference type="SUPFAM" id="SSF53155">
    <property type="entry name" value="Methylated DNA-protein cysteine methyltransferase domain"/>
    <property type="match status" value="1"/>
</dbReference>